<keyword evidence="4" id="KW-0325">Glycoprotein</keyword>
<keyword evidence="2" id="KW-0732">Signal</keyword>
<feature type="non-terminal residue" evidence="7">
    <location>
        <position position="1"/>
    </location>
</feature>
<accession>A0A7K4JTG9</accession>
<dbReference type="InterPro" id="IPR013783">
    <property type="entry name" value="Ig-like_fold"/>
</dbReference>
<evidence type="ECO:0000256" key="4">
    <source>
        <dbReference type="ARBA" id="ARBA00023180"/>
    </source>
</evidence>
<evidence type="ECO:0000256" key="5">
    <source>
        <dbReference type="SAM" id="Phobius"/>
    </source>
</evidence>
<dbReference type="InterPro" id="IPR024303">
    <property type="entry name" value="NK_rcpt_2B4_Ig_dom"/>
</dbReference>
<keyword evidence="5" id="KW-0812">Transmembrane</keyword>
<proteinExistence type="predicted"/>
<feature type="transmembrane region" description="Helical" evidence="5">
    <location>
        <begin position="225"/>
        <end position="251"/>
    </location>
</feature>
<evidence type="ECO:0000256" key="3">
    <source>
        <dbReference type="ARBA" id="ARBA00023136"/>
    </source>
</evidence>
<feature type="non-terminal residue" evidence="7">
    <location>
        <position position="361"/>
    </location>
</feature>
<keyword evidence="5" id="KW-1133">Transmembrane helix</keyword>
<gene>
    <name evidence="7" type="primary">Cd244</name>
    <name evidence="7" type="ORF">GEOCAL_R02094</name>
</gene>
<evidence type="ECO:0000259" key="6">
    <source>
        <dbReference type="Pfam" id="PF11465"/>
    </source>
</evidence>
<dbReference type="EMBL" id="VWPV01074469">
    <property type="protein sequence ID" value="NWH68626.1"/>
    <property type="molecule type" value="Genomic_DNA"/>
</dbReference>
<dbReference type="OrthoDB" id="9835793at2759"/>
<dbReference type="PANTHER" id="PTHR12080">
    <property type="entry name" value="SIGNALING LYMPHOCYTIC ACTIVATION MOLECULE"/>
    <property type="match status" value="1"/>
</dbReference>
<dbReference type="SUPFAM" id="SSF48726">
    <property type="entry name" value="Immunoglobulin"/>
    <property type="match status" value="1"/>
</dbReference>
<name>A0A7K4JTG9_GEOCA</name>
<dbReference type="GO" id="GO:0002323">
    <property type="term" value="P:natural killer cell activation involved in immune response"/>
    <property type="evidence" value="ECO:0007669"/>
    <property type="project" value="TreeGrafter"/>
</dbReference>
<evidence type="ECO:0000256" key="2">
    <source>
        <dbReference type="ARBA" id="ARBA00022729"/>
    </source>
</evidence>
<dbReference type="InterPro" id="IPR036179">
    <property type="entry name" value="Ig-like_dom_sf"/>
</dbReference>
<dbReference type="Gene3D" id="2.60.40.10">
    <property type="entry name" value="Immunoglobulins"/>
    <property type="match status" value="2"/>
</dbReference>
<keyword evidence="3 5" id="KW-0472">Membrane</keyword>
<comment type="subcellular location">
    <subcellularLocation>
        <location evidence="1">Membrane</location>
    </subcellularLocation>
</comment>
<protein>
    <submittedName>
        <fullName evidence="7">CD244 protein</fullName>
    </submittedName>
</protein>
<sequence>SPNHGASSEAMSPHLTLSFLGCRECWPRAVSTDGELQLQLEKPPQGWARVQWKVKLDAGDLHRILTAERGKDPAFSKGPFSERAVFQQETFSLRISPLSRADSGVYIVEFEDESGRVNPLCFCVLVWEPIHPPHLETQALQWEQGWCNLSLVCTALGSGNISYSWSCSGDPLGTLEPQPQLHLQLHGDANPTVCSCNVSNPVSWSMASTDILSFSPSSPGLFSILPWWTVAVSLGLALVVSIALIVTCYWWRKRRKDPPGEHVEQSLTIYEEVGKARTGPTHVSASAVPGNTIYSTVQPTRKVRLPRCHPNPSAAAQKPLIAGCWVHHPAHALPLSAPQPPSLKKKKLDPALVSTAYVEVT</sequence>
<dbReference type="InterPro" id="IPR015631">
    <property type="entry name" value="CD2/SLAM_rcpt"/>
</dbReference>
<evidence type="ECO:0000313" key="7">
    <source>
        <dbReference type="EMBL" id="NWH68626.1"/>
    </source>
</evidence>
<reference evidence="7 8" key="1">
    <citation type="submission" date="2019-09" db="EMBL/GenBank/DDBJ databases">
        <title>Bird 10,000 Genomes (B10K) Project - Family phase.</title>
        <authorList>
            <person name="Zhang G."/>
        </authorList>
    </citation>
    <scope>NUCLEOTIDE SEQUENCE [LARGE SCALE GENOMIC DNA]</scope>
    <source>
        <strain evidence="7">B10K-CU-031-07</strain>
        <tissue evidence="7">Muscle</tissue>
    </source>
</reference>
<dbReference type="GO" id="GO:0009897">
    <property type="term" value="C:external side of plasma membrane"/>
    <property type="evidence" value="ECO:0007669"/>
    <property type="project" value="TreeGrafter"/>
</dbReference>
<dbReference type="AlphaFoldDB" id="A0A7K4JTG9"/>
<dbReference type="GO" id="GO:0042288">
    <property type="term" value="F:MHC class I protein binding"/>
    <property type="evidence" value="ECO:0007669"/>
    <property type="project" value="TreeGrafter"/>
</dbReference>
<dbReference type="Pfam" id="PF11465">
    <property type="entry name" value="Receptor_2B4"/>
    <property type="match status" value="1"/>
</dbReference>
<dbReference type="PANTHER" id="PTHR12080:SF56">
    <property type="entry name" value="NATURAL KILLER CELL RECEPTOR 2B4"/>
    <property type="match status" value="1"/>
</dbReference>
<dbReference type="Proteomes" id="UP000531151">
    <property type="component" value="Unassembled WGS sequence"/>
</dbReference>
<feature type="domain" description="Natural killer cell receptor 2B4 immunoglobulin" evidence="6">
    <location>
        <begin position="48"/>
        <end position="128"/>
    </location>
</feature>
<evidence type="ECO:0000313" key="8">
    <source>
        <dbReference type="Proteomes" id="UP000531151"/>
    </source>
</evidence>
<keyword evidence="8" id="KW-1185">Reference proteome</keyword>
<organism evidence="7 8">
    <name type="scientific">Geococcyx californianus</name>
    <name type="common">Greater roadrunner</name>
    <name type="synonym">Saurothera californiana</name>
    <dbReference type="NCBI Taxonomy" id="8947"/>
    <lineage>
        <taxon>Eukaryota</taxon>
        <taxon>Metazoa</taxon>
        <taxon>Chordata</taxon>
        <taxon>Craniata</taxon>
        <taxon>Vertebrata</taxon>
        <taxon>Euteleostomi</taxon>
        <taxon>Archelosauria</taxon>
        <taxon>Archosauria</taxon>
        <taxon>Dinosauria</taxon>
        <taxon>Saurischia</taxon>
        <taxon>Theropoda</taxon>
        <taxon>Coelurosauria</taxon>
        <taxon>Aves</taxon>
        <taxon>Neognathae</taxon>
        <taxon>Neoaves</taxon>
        <taxon>Otidimorphae</taxon>
        <taxon>Cuculiformes</taxon>
        <taxon>Neomorphidae</taxon>
        <taxon>Geococcyx</taxon>
    </lineage>
</organism>
<comment type="caution">
    <text evidence="7">The sequence shown here is derived from an EMBL/GenBank/DDBJ whole genome shotgun (WGS) entry which is preliminary data.</text>
</comment>
<evidence type="ECO:0000256" key="1">
    <source>
        <dbReference type="ARBA" id="ARBA00004370"/>
    </source>
</evidence>